<evidence type="ECO:0000313" key="7">
    <source>
        <dbReference type="Proteomes" id="UP000013827"/>
    </source>
</evidence>
<dbReference type="Proteomes" id="UP000013827">
    <property type="component" value="Unassembled WGS sequence"/>
</dbReference>
<evidence type="ECO:0000256" key="2">
    <source>
        <dbReference type="ARBA" id="ARBA00022840"/>
    </source>
</evidence>
<proteinExistence type="predicted"/>
<dbReference type="Pfam" id="PF00035">
    <property type="entry name" value="dsrm"/>
    <property type="match status" value="1"/>
</dbReference>
<dbReference type="SUPFAM" id="SSF52540">
    <property type="entry name" value="P-loop containing nucleoside triphosphate hydrolases"/>
    <property type="match status" value="1"/>
</dbReference>
<evidence type="ECO:0000313" key="6">
    <source>
        <dbReference type="EnsemblProtists" id="EOD34548"/>
    </source>
</evidence>
<feature type="domain" description="Helicase C-terminal" evidence="5">
    <location>
        <begin position="724"/>
        <end position="892"/>
    </location>
</feature>
<dbReference type="SMART" id="SM00490">
    <property type="entry name" value="HELICc"/>
    <property type="match status" value="1"/>
</dbReference>
<sequence length="1170" mass="126715">MDDNEALSNEETESLEEWLARNLPDPASLPLVPADSEMDAAAAAAIVSRIEQLEQEPEASNWKPPTQHEVLMLLKYRDHTSFATVPRRPVANQVRAHGSCVFHVAPNPAHGKRKKRGGEASASADGLDLWIKPNSVTGLGGGSLWYSDPDAPHQKVVKVTASLSAEQKRQYGDKTIHHYCLMHADVPVDSATKSVGSAKTPCKHLHEPVRWLVVSTKDEPLQDAQPAPLALPAGPSSSEVGGDAAQVKQNASFGTVEVDELRIGGVDVWGELTRLKRELALLQQQPDGRDAWTSSHRADLAEWMEKLDHSEHVRAGDVVQVRGERLTKAITFEPGGTLFVVSSDPALAFNLPEDTAQREHGAVLAFVGRVPVHCVGDAPVDSYLVPSGGGDGAARATEAIERATRENTIVCLETGLGKTLIAVRLIDHFIDVGKALFIAPTVVLVEQQARVCREQCAHSLRVVELCGSRQGDWTRASWTRCLAESDVLVGTPEIFRSALVDSGCLSLTAFGLVIFDEVHHAVGGDPMACIMYDAYHLMRQAGESAPMPRIVGLTASLASGRLTNLSAKRQQLEVRMDAAMFRPGVPPEYLVEPTFAPRVEWAADGLARYESLARSKVETLFREFDGMPTKVKDLERLVQRAGHVLLECGMMGFIFYLGESLAYQLEGIAIKLSEIPYAPALHEKARRLCSVLPQLRAGLRDAARKLQADGELTGAPCISSKCTRLLELLGELFREHGATRGYKGIIFVEQVSLTFPLAHVINQHHPQSASSAARRAIRAQAISGVGTMSSARRSDVLDGFKRGRTSVLVATAALEEGIDVSDCQFVIRYSKFNTSKSHIQGAGRARHEDAEVFYFENDPEDEAAKAQKMAECARNEDVKLSEAQRLERAEVRSIDGFYPYAPCATGGVVNIYNCVGIFQSYCGKVIRAMPRLERRIHRAVHYPSPAGYITVPRADVDAHWGTRSVEDALVPGRPLSAQDQERHRFFYTVVVKMREAGHLTADNQPSAEARAETKAAIAAIPMPDEVTLRDLFAPDALDPPPLPRIADAGAEGGGGDDLATPRPVAATLAPGPPTSPPASLAQASINEDAKSRLGRKYPAQAASASLTYHTEREGPAHAPHFRATVRVVVGGELREFVGEWSSTRKAAEQSAAAAALRFIDVPAAVGPSGC</sequence>
<dbReference type="KEGG" id="ehx:EMIHUDRAFT_111240"/>
<feature type="region of interest" description="Disordered" evidence="3">
    <location>
        <begin position="1"/>
        <end position="35"/>
    </location>
</feature>
<dbReference type="InterPro" id="IPR014001">
    <property type="entry name" value="Helicase_ATP-bd"/>
</dbReference>
<dbReference type="AlphaFoldDB" id="A0A0D3KFL3"/>
<dbReference type="InterPro" id="IPR051363">
    <property type="entry name" value="RLR_Helicase"/>
</dbReference>
<feature type="domain" description="Helicase ATP-binding" evidence="4">
    <location>
        <begin position="399"/>
        <end position="575"/>
    </location>
</feature>
<dbReference type="STRING" id="2903.R1DGA1"/>
<organism evidence="6 7">
    <name type="scientific">Emiliania huxleyi (strain CCMP1516)</name>
    <dbReference type="NCBI Taxonomy" id="280463"/>
    <lineage>
        <taxon>Eukaryota</taxon>
        <taxon>Haptista</taxon>
        <taxon>Haptophyta</taxon>
        <taxon>Prymnesiophyceae</taxon>
        <taxon>Isochrysidales</taxon>
        <taxon>Noelaerhabdaceae</taxon>
        <taxon>Emiliania</taxon>
    </lineage>
</organism>
<dbReference type="PROSITE" id="PS51194">
    <property type="entry name" value="HELICASE_CTER"/>
    <property type="match status" value="1"/>
</dbReference>
<dbReference type="SMART" id="SM00358">
    <property type="entry name" value="DSRM"/>
    <property type="match status" value="1"/>
</dbReference>
<dbReference type="SUPFAM" id="SSF54768">
    <property type="entry name" value="dsRNA-binding domain-like"/>
    <property type="match status" value="1"/>
</dbReference>
<keyword evidence="7" id="KW-1185">Reference proteome</keyword>
<keyword evidence="1" id="KW-0547">Nucleotide-binding</keyword>
<dbReference type="GO" id="GO:0003676">
    <property type="term" value="F:nucleic acid binding"/>
    <property type="evidence" value="ECO:0007669"/>
    <property type="project" value="InterPro"/>
</dbReference>
<dbReference type="Pfam" id="PF00270">
    <property type="entry name" value="DEAD"/>
    <property type="match status" value="1"/>
</dbReference>
<accession>A0A0D3KFL3</accession>
<dbReference type="PaxDb" id="2903-EOD34548"/>
<name>A0A0D3KFL3_EMIH1</name>
<dbReference type="RefSeq" id="XP_005786977.1">
    <property type="nucleotide sequence ID" value="XM_005786920.1"/>
</dbReference>
<keyword evidence="2" id="KW-0067">ATP-binding</keyword>
<dbReference type="GO" id="GO:0005524">
    <property type="term" value="F:ATP binding"/>
    <property type="evidence" value="ECO:0007669"/>
    <property type="project" value="UniProtKB-KW"/>
</dbReference>
<dbReference type="GeneID" id="17279819"/>
<feature type="region of interest" description="Disordered" evidence="3">
    <location>
        <begin position="1033"/>
        <end position="1081"/>
    </location>
</feature>
<protein>
    <submittedName>
        <fullName evidence="6">Uncharacterized protein</fullName>
    </submittedName>
</protein>
<reference evidence="7" key="1">
    <citation type="journal article" date="2013" name="Nature">
        <title>Pan genome of the phytoplankton Emiliania underpins its global distribution.</title>
        <authorList>
            <person name="Read B.A."/>
            <person name="Kegel J."/>
            <person name="Klute M.J."/>
            <person name="Kuo A."/>
            <person name="Lefebvre S.C."/>
            <person name="Maumus F."/>
            <person name="Mayer C."/>
            <person name="Miller J."/>
            <person name="Monier A."/>
            <person name="Salamov A."/>
            <person name="Young J."/>
            <person name="Aguilar M."/>
            <person name="Claverie J.M."/>
            <person name="Frickenhaus S."/>
            <person name="Gonzalez K."/>
            <person name="Herman E.K."/>
            <person name="Lin Y.C."/>
            <person name="Napier J."/>
            <person name="Ogata H."/>
            <person name="Sarno A.F."/>
            <person name="Shmutz J."/>
            <person name="Schroeder D."/>
            <person name="de Vargas C."/>
            <person name="Verret F."/>
            <person name="von Dassow P."/>
            <person name="Valentin K."/>
            <person name="Van de Peer Y."/>
            <person name="Wheeler G."/>
            <person name="Dacks J.B."/>
            <person name="Delwiche C.F."/>
            <person name="Dyhrman S.T."/>
            <person name="Glockner G."/>
            <person name="John U."/>
            <person name="Richards T."/>
            <person name="Worden A.Z."/>
            <person name="Zhang X."/>
            <person name="Grigoriev I.V."/>
            <person name="Allen A.E."/>
            <person name="Bidle K."/>
            <person name="Borodovsky M."/>
            <person name="Bowler C."/>
            <person name="Brownlee C."/>
            <person name="Cock J.M."/>
            <person name="Elias M."/>
            <person name="Gladyshev V.N."/>
            <person name="Groth M."/>
            <person name="Guda C."/>
            <person name="Hadaegh A."/>
            <person name="Iglesias-Rodriguez M.D."/>
            <person name="Jenkins J."/>
            <person name="Jones B.M."/>
            <person name="Lawson T."/>
            <person name="Leese F."/>
            <person name="Lindquist E."/>
            <person name="Lobanov A."/>
            <person name="Lomsadze A."/>
            <person name="Malik S.B."/>
            <person name="Marsh M.E."/>
            <person name="Mackinder L."/>
            <person name="Mock T."/>
            <person name="Mueller-Roeber B."/>
            <person name="Pagarete A."/>
            <person name="Parker M."/>
            <person name="Probert I."/>
            <person name="Quesneville H."/>
            <person name="Raines C."/>
            <person name="Rensing S.A."/>
            <person name="Riano-Pachon D.M."/>
            <person name="Richier S."/>
            <person name="Rokitta S."/>
            <person name="Shiraiwa Y."/>
            <person name="Soanes D.M."/>
            <person name="van der Giezen M."/>
            <person name="Wahlund T.M."/>
            <person name="Williams B."/>
            <person name="Wilson W."/>
            <person name="Wolfe G."/>
            <person name="Wurch L.L."/>
        </authorList>
    </citation>
    <scope>NUCLEOTIDE SEQUENCE</scope>
</reference>
<dbReference type="Pfam" id="PF00271">
    <property type="entry name" value="Helicase_C"/>
    <property type="match status" value="1"/>
</dbReference>
<dbReference type="InterPro" id="IPR014720">
    <property type="entry name" value="dsRBD_dom"/>
</dbReference>
<dbReference type="GO" id="GO:0005737">
    <property type="term" value="C:cytoplasm"/>
    <property type="evidence" value="ECO:0007669"/>
    <property type="project" value="TreeGrafter"/>
</dbReference>
<feature type="compositionally biased region" description="Acidic residues" evidence="3">
    <location>
        <begin position="1"/>
        <end position="16"/>
    </location>
</feature>
<evidence type="ECO:0000256" key="3">
    <source>
        <dbReference type="SAM" id="MobiDB-lite"/>
    </source>
</evidence>
<dbReference type="InterPro" id="IPR001650">
    <property type="entry name" value="Helicase_C-like"/>
</dbReference>
<evidence type="ECO:0000256" key="1">
    <source>
        <dbReference type="ARBA" id="ARBA00022741"/>
    </source>
</evidence>
<dbReference type="HOGENOM" id="CLU_274227_0_0_1"/>
<dbReference type="PANTHER" id="PTHR14074">
    <property type="entry name" value="HELICASE WITH DEATH DOMAIN-RELATED"/>
    <property type="match status" value="1"/>
</dbReference>
<dbReference type="PROSITE" id="PS51192">
    <property type="entry name" value="HELICASE_ATP_BIND_1"/>
    <property type="match status" value="1"/>
</dbReference>
<dbReference type="EnsemblProtists" id="EOD34548">
    <property type="protein sequence ID" value="EOD34548"/>
    <property type="gene ID" value="EMIHUDRAFT_111240"/>
</dbReference>
<dbReference type="InterPro" id="IPR027417">
    <property type="entry name" value="P-loop_NTPase"/>
</dbReference>
<dbReference type="InterPro" id="IPR011545">
    <property type="entry name" value="DEAD/DEAH_box_helicase_dom"/>
</dbReference>
<dbReference type="Gene3D" id="3.40.50.300">
    <property type="entry name" value="P-loop containing nucleotide triphosphate hydrolases"/>
    <property type="match status" value="2"/>
</dbReference>
<evidence type="ECO:0000259" key="5">
    <source>
        <dbReference type="PROSITE" id="PS51194"/>
    </source>
</evidence>
<dbReference type="SMART" id="SM00487">
    <property type="entry name" value="DEXDc"/>
    <property type="match status" value="1"/>
</dbReference>
<dbReference type="PANTHER" id="PTHR14074:SF16">
    <property type="entry name" value="ANTIVIRAL INNATE IMMUNE RESPONSE RECEPTOR RIG-I"/>
    <property type="match status" value="1"/>
</dbReference>
<reference evidence="6" key="2">
    <citation type="submission" date="2024-10" db="UniProtKB">
        <authorList>
            <consortium name="EnsemblProtists"/>
        </authorList>
    </citation>
    <scope>IDENTIFICATION</scope>
</reference>
<dbReference type="eggNOG" id="KOG0701">
    <property type="taxonomic scope" value="Eukaryota"/>
</dbReference>
<dbReference type="Gene3D" id="3.30.160.20">
    <property type="match status" value="1"/>
</dbReference>
<evidence type="ECO:0000259" key="4">
    <source>
        <dbReference type="PROSITE" id="PS51192"/>
    </source>
</evidence>